<name>A0A8S1EGB2_9PELO</name>
<protein>
    <submittedName>
        <fullName evidence="1">Uncharacterized protein</fullName>
    </submittedName>
</protein>
<sequence length="266" mass="31191">MKKDKQVEKKTVNVEEVEVKTKEIEQVKTEEVAKIEAQPNTTENVEDKPDELDPIQERRRKLKELAREEGDKHLMALQLEKNLFKLAAVGANPAFDFYPAYNSAWPHIAKFDHYVVKYGIREFVDLKAISIALTSMLDIEFEHLEEYDPEVKKLARLDFLESLKRIELDGDGSGNLPKTLQNTIQDWRKINARELWPAADIIRRRLLPLNYDNPPFIVVTSRRKARHRCITRTREYKEGKIDLSQYVCYDGPRRNCRGFIYGKYHS</sequence>
<organism evidence="1 2">
    <name type="scientific">Caenorhabditis bovis</name>
    <dbReference type="NCBI Taxonomy" id="2654633"/>
    <lineage>
        <taxon>Eukaryota</taxon>
        <taxon>Metazoa</taxon>
        <taxon>Ecdysozoa</taxon>
        <taxon>Nematoda</taxon>
        <taxon>Chromadorea</taxon>
        <taxon>Rhabditida</taxon>
        <taxon>Rhabditina</taxon>
        <taxon>Rhabditomorpha</taxon>
        <taxon>Rhabditoidea</taxon>
        <taxon>Rhabditidae</taxon>
        <taxon>Peloderinae</taxon>
        <taxon>Caenorhabditis</taxon>
    </lineage>
</organism>
<evidence type="ECO:0000313" key="1">
    <source>
        <dbReference type="EMBL" id="CAB3399186.1"/>
    </source>
</evidence>
<dbReference type="EMBL" id="CADEPM010000002">
    <property type="protein sequence ID" value="CAB3399186.1"/>
    <property type="molecule type" value="Genomic_DNA"/>
</dbReference>
<comment type="caution">
    <text evidence="1">The sequence shown here is derived from an EMBL/GenBank/DDBJ whole genome shotgun (WGS) entry which is preliminary data.</text>
</comment>
<gene>
    <name evidence="1" type="ORF">CBOVIS_LOCUS2351</name>
</gene>
<evidence type="ECO:0000313" key="2">
    <source>
        <dbReference type="Proteomes" id="UP000494206"/>
    </source>
</evidence>
<accession>A0A8S1EGB2</accession>
<dbReference type="AlphaFoldDB" id="A0A8S1EGB2"/>
<reference evidence="1 2" key="1">
    <citation type="submission" date="2020-04" db="EMBL/GenBank/DDBJ databases">
        <authorList>
            <person name="Laetsch R D."/>
            <person name="Stevens L."/>
            <person name="Kumar S."/>
            <person name="Blaxter L. M."/>
        </authorList>
    </citation>
    <scope>NUCLEOTIDE SEQUENCE [LARGE SCALE GENOMIC DNA]</scope>
</reference>
<dbReference type="Proteomes" id="UP000494206">
    <property type="component" value="Unassembled WGS sequence"/>
</dbReference>
<keyword evidence="2" id="KW-1185">Reference proteome</keyword>
<proteinExistence type="predicted"/>